<dbReference type="PROSITE" id="PS00091">
    <property type="entry name" value="THYMIDYLATE_SYNTHASE"/>
    <property type="match status" value="1"/>
</dbReference>
<dbReference type="FunFam" id="3.30.572.10:FF:000013">
    <property type="entry name" value="Thymidylate synthase"/>
    <property type="match status" value="1"/>
</dbReference>
<evidence type="ECO:0000313" key="6">
    <source>
        <dbReference type="EMBL" id="QHT37924.1"/>
    </source>
</evidence>
<dbReference type="PANTHER" id="PTHR11548">
    <property type="entry name" value="THYMIDYLATE SYNTHASE 1"/>
    <property type="match status" value="1"/>
</dbReference>
<dbReference type="GO" id="GO:0006231">
    <property type="term" value="P:dTMP biosynthetic process"/>
    <property type="evidence" value="ECO:0007669"/>
    <property type="project" value="InterPro"/>
</dbReference>
<dbReference type="PANTHER" id="PTHR11548:SF2">
    <property type="entry name" value="THYMIDYLATE SYNTHASE"/>
    <property type="match status" value="1"/>
</dbReference>
<dbReference type="InterPro" id="IPR000398">
    <property type="entry name" value="Thymidylate_synthase"/>
</dbReference>
<dbReference type="EC" id="2.1.1.45" evidence="1"/>
<feature type="domain" description="Thymidylate synthase/dCMP hydroxymethylase" evidence="5">
    <location>
        <begin position="6"/>
        <end position="291"/>
    </location>
</feature>
<dbReference type="InterPro" id="IPR036926">
    <property type="entry name" value="Thymidate_synth/dCMP_Mease_sf"/>
</dbReference>
<dbReference type="GO" id="GO:0004799">
    <property type="term" value="F:thymidylate synthase activity"/>
    <property type="evidence" value="ECO:0007669"/>
    <property type="project" value="UniProtKB-EC"/>
</dbReference>
<dbReference type="NCBIfam" id="TIGR03284">
    <property type="entry name" value="thym_sym"/>
    <property type="match status" value="1"/>
</dbReference>
<evidence type="ECO:0000256" key="1">
    <source>
        <dbReference type="ARBA" id="ARBA00011947"/>
    </source>
</evidence>
<proteinExistence type="inferred from homology"/>
<dbReference type="AlphaFoldDB" id="A0A6C0FA35"/>
<dbReference type="GO" id="GO:0005739">
    <property type="term" value="C:mitochondrion"/>
    <property type="evidence" value="ECO:0007669"/>
    <property type="project" value="TreeGrafter"/>
</dbReference>
<dbReference type="EMBL" id="MN738822">
    <property type="protein sequence ID" value="QHT37924.1"/>
    <property type="molecule type" value="Genomic_DNA"/>
</dbReference>
<dbReference type="HAMAP" id="MF_00008">
    <property type="entry name" value="Thymidy_synth_bact"/>
    <property type="match status" value="1"/>
</dbReference>
<dbReference type="SUPFAM" id="SSF55831">
    <property type="entry name" value="Thymidylate synthase/dCMP hydroxymethylase"/>
    <property type="match status" value="1"/>
</dbReference>
<dbReference type="InterPro" id="IPR045097">
    <property type="entry name" value="Thymidate_synth/dCMP_Mease"/>
</dbReference>
<dbReference type="GO" id="GO:0032259">
    <property type="term" value="P:methylation"/>
    <property type="evidence" value="ECO:0007669"/>
    <property type="project" value="UniProtKB-KW"/>
</dbReference>
<dbReference type="PRINTS" id="PR00108">
    <property type="entry name" value="THYMDSNTHASE"/>
</dbReference>
<dbReference type="Gene3D" id="3.30.572.10">
    <property type="entry name" value="Thymidylate synthase/dCMP hydroxymethylase domain"/>
    <property type="match status" value="1"/>
</dbReference>
<evidence type="ECO:0000256" key="4">
    <source>
        <dbReference type="ARBA" id="ARBA00022727"/>
    </source>
</evidence>
<keyword evidence="4" id="KW-0545">Nucleotide biosynthesis</keyword>
<sequence length="292" mass="34125">MDHPENQYLDLIKHILKNGTFEDGRNGRTKTVFGYSMRYSLRDGVVPLLTTKRVAWKTCFHELIWFIRGCTDNTKLIEKNVHIWDANATREFLDSRGLTKNEENDLGPVYGHQWRHFNASYSNCHEDYEGKGIDQLQNIINMLKDQNQRTSRRLVLSAWNPCQIDEMALPPCHVLMQFHVKEDKYLSCSLYQRSGDVGLGVPFNIASYSFLTHIIAHYCGLIADEFVHFIGNAHIYEDHIDTLKLQIERVPMPFPKMNLLNHHDSINDYDIDDISWIEEYKHHPTLKMKMSA</sequence>
<dbReference type="InterPro" id="IPR023451">
    <property type="entry name" value="Thymidate_synth/dCMP_Mease_dom"/>
</dbReference>
<evidence type="ECO:0000256" key="2">
    <source>
        <dbReference type="ARBA" id="ARBA00022603"/>
    </source>
</evidence>
<keyword evidence="3" id="KW-0808">Transferase</keyword>
<dbReference type="InterPro" id="IPR020940">
    <property type="entry name" value="Thymidylate_synthase_AS"/>
</dbReference>
<organism evidence="6">
    <name type="scientific">viral metagenome</name>
    <dbReference type="NCBI Taxonomy" id="1070528"/>
    <lineage>
        <taxon>unclassified sequences</taxon>
        <taxon>metagenomes</taxon>
        <taxon>organismal metagenomes</taxon>
    </lineage>
</organism>
<name>A0A6C0FA35_9ZZZZ</name>
<dbReference type="Pfam" id="PF00303">
    <property type="entry name" value="Thymidylat_synt"/>
    <property type="match status" value="1"/>
</dbReference>
<dbReference type="CDD" id="cd00351">
    <property type="entry name" value="TS_Pyrimidine_HMase"/>
    <property type="match status" value="1"/>
</dbReference>
<dbReference type="GO" id="GO:0005829">
    <property type="term" value="C:cytosol"/>
    <property type="evidence" value="ECO:0007669"/>
    <property type="project" value="TreeGrafter"/>
</dbReference>
<reference evidence="6" key="1">
    <citation type="journal article" date="2020" name="Nature">
        <title>Giant virus diversity and host interactions through global metagenomics.</title>
        <authorList>
            <person name="Schulz F."/>
            <person name="Roux S."/>
            <person name="Paez-Espino D."/>
            <person name="Jungbluth S."/>
            <person name="Walsh D.A."/>
            <person name="Denef V.J."/>
            <person name="McMahon K.D."/>
            <person name="Konstantinidis K.T."/>
            <person name="Eloe-Fadrosh E.A."/>
            <person name="Kyrpides N.C."/>
            <person name="Woyke T."/>
        </authorList>
    </citation>
    <scope>NUCLEOTIDE SEQUENCE</scope>
    <source>
        <strain evidence="6">GVMAG-S-ERX556049-19</strain>
    </source>
</reference>
<keyword evidence="2" id="KW-0489">Methyltransferase</keyword>
<protein>
    <recommendedName>
        <fullName evidence="1">thymidylate synthase</fullName>
        <ecNumber evidence="1">2.1.1.45</ecNumber>
    </recommendedName>
</protein>
<evidence type="ECO:0000259" key="5">
    <source>
        <dbReference type="Pfam" id="PF00303"/>
    </source>
</evidence>
<evidence type="ECO:0000256" key="3">
    <source>
        <dbReference type="ARBA" id="ARBA00022679"/>
    </source>
</evidence>
<accession>A0A6C0FA35</accession>